<reference evidence="2 3" key="1">
    <citation type="submission" date="2020-07" db="EMBL/GenBank/DDBJ databases">
        <title>Genome of Haloechinothrix sp.</title>
        <authorList>
            <person name="Tang S.-K."/>
            <person name="Yang L."/>
            <person name="Zhu W.-Y."/>
        </authorList>
    </citation>
    <scope>NUCLEOTIDE SEQUENCE [LARGE SCALE GENOMIC DNA]</scope>
    <source>
        <strain evidence="2 3">YIM 98757</strain>
    </source>
</reference>
<feature type="chain" id="PRO_5032798502" description="Secreted protein" evidence="1">
    <location>
        <begin position="25"/>
        <end position="85"/>
    </location>
</feature>
<evidence type="ECO:0008006" key="4">
    <source>
        <dbReference type="Google" id="ProtNLM"/>
    </source>
</evidence>
<comment type="caution">
    <text evidence="2">The sequence shown here is derived from an EMBL/GenBank/DDBJ whole genome shotgun (WGS) entry which is preliminary data.</text>
</comment>
<name>A0A838A843_9PSEU</name>
<feature type="signal peptide" evidence="1">
    <location>
        <begin position="1"/>
        <end position="24"/>
    </location>
</feature>
<dbReference type="Proteomes" id="UP000582974">
    <property type="component" value="Unassembled WGS sequence"/>
</dbReference>
<sequence length="85" mass="8195">MMKKAGFVAATAAGFMMLGGTAAASPADVDADAPVAGDGDITYEEAFHQFNNGGGATGYGAASLLSSAYTGVALTPALVAGSFGD</sequence>
<organism evidence="2 3">
    <name type="scientific">Haloechinothrix aidingensis</name>
    <dbReference type="NCBI Taxonomy" id="2752311"/>
    <lineage>
        <taxon>Bacteria</taxon>
        <taxon>Bacillati</taxon>
        <taxon>Actinomycetota</taxon>
        <taxon>Actinomycetes</taxon>
        <taxon>Pseudonocardiales</taxon>
        <taxon>Pseudonocardiaceae</taxon>
        <taxon>Haloechinothrix</taxon>
    </lineage>
</organism>
<proteinExistence type="predicted"/>
<evidence type="ECO:0000256" key="1">
    <source>
        <dbReference type="SAM" id="SignalP"/>
    </source>
</evidence>
<dbReference type="AlphaFoldDB" id="A0A838A843"/>
<keyword evidence="1" id="KW-0732">Signal</keyword>
<protein>
    <recommendedName>
        <fullName evidence="4">Secreted protein</fullName>
    </recommendedName>
</protein>
<evidence type="ECO:0000313" key="2">
    <source>
        <dbReference type="EMBL" id="MBA0125415.1"/>
    </source>
</evidence>
<evidence type="ECO:0000313" key="3">
    <source>
        <dbReference type="Proteomes" id="UP000582974"/>
    </source>
</evidence>
<dbReference type="EMBL" id="JACCKD010000002">
    <property type="protein sequence ID" value="MBA0125415.1"/>
    <property type="molecule type" value="Genomic_DNA"/>
</dbReference>
<gene>
    <name evidence="2" type="ORF">H0B56_07655</name>
</gene>
<accession>A0A838A843</accession>
<keyword evidence="3" id="KW-1185">Reference proteome</keyword>